<evidence type="ECO:0000259" key="9">
    <source>
        <dbReference type="PROSITE" id="PS50887"/>
    </source>
</evidence>
<dbReference type="CDD" id="cd12915">
    <property type="entry name" value="PDC2_DGC_like"/>
    <property type="match status" value="1"/>
</dbReference>
<dbReference type="CDD" id="cd01949">
    <property type="entry name" value="GGDEF"/>
    <property type="match status" value="1"/>
</dbReference>
<evidence type="ECO:0000256" key="7">
    <source>
        <dbReference type="ARBA" id="ARBA00034247"/>
    </source>
</evidence>
<keyword evidence="3" id="KW-1003">Cell membrane</keyword>
<evidence type="ECO:0000256" key="8">
    <source>
        <dbReference type="SAM" id="Phobius"/>
    </source>
</evidence>
<dbReference type="Gene3D" id="3.30.70.270">
    <property type="match status" value="1"/>
</dbReference>
<gene>
    <name evidence="10" type="ORF">GTP46_16340</name>
</gene>
<dbReference type="GO" id="GO:0005886">
    <property type="term" value="C:plasma membrane"/>
    <property type="evidence" value="ECO:0007669"/>
    <property type="project" value="UniProtKB-SubCell"/>
</dbReference>
<feature type="domain" description="GGDEF" evidence="9">
    <location>
        <begin position="383"/>
        <end position="520"/>
    </location>
</feature>
<dbReference type="SUPFAM" id="SSF55073">
    <property type="entry name" value="Nucleotide cyclase"/>
    <property type="match status" value="1"/>
</dbReference>
<dbReference type="Pfam" id="PF00990">
    <property type="entry name" value="GGDEF"/>
    <property type="match status" value="1"/>
</dbReference>
<evidence type="ECO:0000256" key="1">
    <source>
        <dbReference type="ARBA" id="ARBA00004651"/>
    </source>
</evidence>
<reference evidence="10 11" key="1">
    <citation type="submission" date="2019-12" db="EMBL/GenBank/DDBJ databases">
        <title>Novel species isolated from a subtropical stream in China.</title>
        <authorList>
            <person name="Lu H."/>
        </authorList>
    </citation>
    <scope>NUCLEOTIDE SEQUENCE [LARGE SCALE GENOMIC DNA]</scope>
    <source>
        <strain evidence="10 11">FT135W</strain>
    </source>
</reference>
<organism evidence="10 11">
    <name type="scientific">Duganella flavida</name>
    <dbReference type="NCBI Taxonomy" id="2692175"/>
    <lineage>
        <taxon>Bacteria</taxon>
        <taxon>Pseudomonadati</taxon>
        <taxon>Pseudomonadota</taxon>
        <taxon>Betaproteobacteria</taxon>
        <taxon>Burkholderiales</taxon>
        <taxon>Oxalobacteraceae</taxon>
        <taxon>Telluria group</taxon>
        <taxon>Duganella</taxon>
    </lineage>
</organism>
<dbReference type="NCBIfam" id="TIGR00254">
    <property type="entry name" value="GGDEF"/>
    <property type="match status" value="1"/>
</dbReference>
<dbReference type="SMART" id="SM00267">
    <property type="entry name" value="GGDEF"/>
    <property type="match status" value="1"/>
</dbReference>
<dbReference type="PANTHER" id="PTHR45138">
    <property type="entry name" value="REGULATORY COMPONENTS OF SENSORY TRANSDUCTION SYSTEM"/>
    <property type="match status" value="1"/>
</dbReference>
<comment type="caution">
    <text evidence="10">The sequence shown here is derived from an EMBL/GenBank/DDBJ whole genome shotgun (WGS) entry which is preliminary data.</text>
</comment>
<dbReference type="GO" id="GO:1902201">
    <property type="term" value="P:negative regulation of bacterial-type flagellum-dependent cell motility"/>
    <property type="evidence" value="ECO:0007669"/>
    <property type="project" value="TreeGrafter"/>
</dbReference>
<dbReference type="InterPro" id="IPR000160">
    <property type="entry name" value="GGDEF_dom"/>
</dbReference>
<keyword evidence="5 8" id="KW-1133">Transmembrane helix</keyword>
<dbReference type="InterPro" id="IPR043128">
    <property type="entry name" value="Rev_trsase/Diguanyl_cyclase"/>
</dbReference>
<protein>
    <recommendedName>
        <fullName evidence="2">diguanylate cyclase</fullName>
        <ecNumber evidence="2">2.7.7.65</ecNumber>
    </recommendedName>
</protein>
<evidence type="ECO:0000256" key="6">
    <source>
        <dbReference type="ARBA" id="ARBA00023136"/>
    </source>
</evidence>
<comment type="catalytic activity">
    <reaction evidence="7">
        <text>2 GTP = 3',3'-c-di-GMP + 2 diphosphate</text>
        <dbReference type="Rhea" id="RHEA:24898"/>
        <dbReference type="ChEBI" id="CHEBI:33019"/>
        <dbReference type="ChEBI" id="CHEBI:37565"/>
        <dbReference type="ChEBI" id="CHEBI:58805"/>
        <dbReference type="EC" id="2.7.7.65"/>
    </reaction>
</comment>
<dbReference type="AlphaFoldDB" id="A0A6L8KBZ4"/>
<evidence type="ECO:0000313" key="11">
    <source>
        <dbReference type="Proteomes" id="UP000479335"/>
    </source>
</evidence>
<dbReference type="RefSeq" id="WP_161007699.1">
    <property type="nucleotide sequence ID" value="NZ_WWCN01000010.1"/>
</dbReference>
<feature type="transmembrane region" description="Helical" evidence="8">
    <location>
        <begin position="23"/>
        <end position="47"/>
    </location>
</feature>
<keyword evidence="6 8" id="KW-0472">Membrane</keyword>
<dbReference type="GO" id="GO:0043709">
    <property type="term" value="P:cell adhesion involved in single-species biofilm formation"/>
    <property type="evidence" value="ECO:0007669"/>
    <property type="project" value="TreeGrafter"/>
</dbReference>
<dbReference type="Gene3D" id="3.30.450.20">
    <property type="entry name" value="PAS domain"/>
    <property type="match status" value="2"/>
</dbReference>
<dbReference type="EMBL" id="WWCN01000010">
    <property type="protein sequence ID" value="MYM24217.1"/>
    <property type="molecule type" value="Genomic_DNA"/>
</dbReference>
<sequence>MPTQDQSIIGQRLQPLGSKKRPVLAWMSIGFAVLCALMILAAAWIVFSSHEVRMREARLTTQNMARMLAAQATMEIKIADVLLENIVERVRHEGSGEAARERLRAHLEQLAKGSDGISGLFVLDQDGAWVASSLGASASGNNGERDYFSFHKEHKQSTVHIGAPLLSKSTGHWVIPVSRRIELADGTFAGVALVALQLDSFERAYDSLNLSEAGTAFFALNDGTLMYRRPFDAGVIGMNVSSGDVLTAYREKGPTGTGFMTAKVDGLERLYSYRHLDQYPLIVAAGLSHEDIFADWDWLAAEILGATFGAVAALAWLFRKLMLQIALREQIEIALRSTGAELEKANAGLQAMAMKDGLTGLANRRAFDEALDHETRRAQRDHKLVSLIMLDVDFFKKFNDNYGHQAGDECLRAIAGAIAANVGRSEDLAARYGGEEFAVLMPGADIEGALHVAEAIRQGVTALNISHAASATGTVTISLGVATIAPGQDHSADQQILIQQADALLYQSKSNGRNRVTGPT</sequence>
<dbReference type="Proteomes" id="UP000479335">
    <property type="component" value="Unassembled WGS sequence"/>
</dbReference>
<proteinExistence type="predicted"/>
<evidence type="ECO:0000256" key="4">
    <source>
        <dbReference type="ARBA" id="ARBA00022692"/>
    </source>
</evidence>
<dbReference type="InterPro" id="IPR033479">
    <property type="entry name" value="dCache_1"/>
</dbReference>
<dbReference type="FunFam" id="3.30.70.270:FF:000001">
    <property type="entry name" value="Diguanylate cyclase domain protein"/>
    <property type="match status" value="1"/>
</dbReference>
<evidence type="ECO:0000313" key="10">
    <source>
        <dbReference type="EMBL" id="MYM24217.1"/>
    </source>
</evidence>
<dbReference type="CDD" id="cd12914">
    <property type="entry name" value="PDC1_DGC_like"/>
    <property type="match status" value="1"/>
</dbReference>
<dbReference type="PROSITE" id="PS50887">
    <property type="entry name" value="GGDEF"/>
    <property type="match status" value="1"/>
</dbReference>
<keyword evidence="11" id="KW-1185">Reference proteome</keyword>
<comment type="subcellular location">
    <subcellularLocation>
        <location evidence="1">Cell membrane</location>
        <topology evidence="1">Multi-pass membrane protein</topology>
    </subcellularLocation>
</comment>
<dbReference type="InterPro" id="IPR029787">
    <property type="entry name" value="Nucleotide_cyclase"/>
</dbReference>
<evidence type="ECO:0000256" key="3">
    <source>
        <dbReference type="ARBA" id="ARBA00022475"/>
    </source>
</evidence>
<keyword evidence="4 8" id="KW-0812">Transmembrane</keyword>
<dbReference type="GO" id="GO:0052621">
    <property type="term" value="F:diguanylate cyclase activity"/>
    <property type="evidence" value="ECO:0007669"/>
    <property type="project" value="UniProtKB-EC"/>
</dbReference>
<dbReference type="EC" id="2.7.7.65" evidence="2"/>
<name>A0A6L8KBZ4_9BURK</name>
<dbReference type="PANTHER" id="PTHR45138:SF9">
    <property type="entry name" value="DIGUANYLATE CYCLASE DGCM-RELATED"/>
    <property type="match status" value="1"/>
</dbReference>
<dbReference type="InterPro" id="IPR050469">
    <property type="entry name" value="Diguanylate_Cyclase"/>
</dbReference>
<accession>A0A6L8KBZ4</accession>
<evidence type="ECO:0000256" key="5">
    <source>
        <dbReference type="ARBA" id="ARBA00022989"/>
    </source>
</evidence>
<evidence type="ECO:0000256" key="2">
    <source>
        <dbReference type="ARBA" id="ARBA00012528"/>
    </source>
</evidence>
<dbReference type="Pfam" id="PF02743">
    <property type="entry name" value="dCache_1"/>
    <property type="match status" value="1"/>
</dbReference>